<evidence type="ECO:0000256" key="5">
    <source>
        <dbReference type="ARBA" id="ARBA00023136"/>
    </source>
</evidence>
<proteinExistence type="predicted"/>
<dbReference type="RefSeq" id="WP_376841866.1">
    <property type="nucleotide sequence ID" value="NZ_JBHMAU010000132.1"/>
</dbReference>
<dbReference type="InterPro" id="IPR011701">
    <property type="entry name" value="MFS"/>
</dbReference>
<dbReference type="Proteomes" id="UP001589707">
    <property type="component" value="Unassembled WGS sequence"/>
</dbReference>
<evidence type="ECO:0000256" key="1">
    <source>
        <dbReference type="ARBA" id="ARBA00004651"/>
    </source>
</evidence>
<comment type="caution">
    <text evidence="7">The sequence shown here is derived from an EMBL/GenBank/DDBJ whole genome shotgun (WGS) entry which is preliminary data.</text>
</comment>
<feature type="transmembrane region" description="Helical" evidence="6">
    <location>
        <begin position="45"/>
        <end position="70"/>
    </location>
</feature>
<keyword evidence="2" id="KW-1003">Cell membrane</keyword>
<dbReference type="Pfam" id="PF07690">
    <property type="entry name" value="MFS_1"/>
    <property type="match status" value="1"/>
</dbReference>
<feature type="transmembrane region" description="Helical" evidence="6">
    <location>
        <begin position="21"/>
        <end position="39"/>
    </location>
</feature>
<dbReference type="EMBL" id="JBHMAU010000132">
    <property type="protein sequence ID" value="MFB9777852.1"/>
    <property type="molecule type" value="Genomic_DNA"/>
</dbReference>
<feature type="transmembrane region" description="Helical" evidence="6">
    <location>
        <begin position="82"/>
        <end position="101"/>
    </location>
</feature>
<keyword evidence="4 6" id="KW-1133">Transmembrane helix</keyword>
<feature type="transmembrane region" description="Helical" evidence="6">
    <location>
        <begin position="301"/>
        <end position="320"/>
    </location>
</feature>
<feature type="transmembrane region" description="Helical" evidence="6">
    <location>
        <begin position="268"/>
        <end position="289"/>
    </location>
</feature>
<dbReference type="InterPro" id="IPR036259">
    <property type="entry name" value="MFS_trans_sf"/>
</dbReference>
<dbReference type="SUPFAM" id="SSF103473">
    <property type="entry name" value="MFS general substrate transporter"/>
    <property type="match status" value="1"/>
</dbReference>
<evidence type="ECO:0000313" key="7">
    <source>
        <dbReference type="EMBL" id="MFB9777852.1"/>
    </source>
</evidence>
<dbReference type="Gene3D" id="1.20.1250.20">
    <property type="entry name" value="MFS general substrate transporter like domains"/>
    <property type="match status" value="2"/>
</dbReference>
<reference evidence="7 8" key="1">
    <citation type="submission" date="2024-09" db="EMBL/GenBank/DDBJ databases">
        <authorList>
            <person name="Sun Q."/>
            <person name="Mori K."/>
        </authorList>
    </citation>
    <scope>NUCLEOTIDE SEQUENCE [LARGE SCALE GENOMIC DNA]</scope>
    <source>
        <strain evidence="7 8">JCM 11683</strain>
    </source>
</reference>
<keyword evidence="3 6" id="KW-0812">Transmembrane</keyword>
<feature type="transmembrane region" description="Helical" evidence="6">
    <location>
        <begin position="240"/>
        <end position="262"/>
    </location>
</feature>
<name>A0ABV5X5Y8_9MICO</name>
<sequence length="416" mass="43381">MAHHSRNPFHVHDYRRWFGGTTLLSLSTATGIAVNLLLIDLTGSALIAGTVAAIVTLADLGGSILGGGLADQQSRRRILRRTMLTAAALNLLLVAVLLLPLGLPAALVLSVCILCLVGGELLVNLAMPSLDGSLKAVIRQDAYTRAISASQARDSVFSVVGTPVTGLLYALHHTCPFLLRLLCQSSFVWVLSSIRTELGPAQQNAPHDDSRRPLPALGRALQSYRAAFRFIGSVPALTRFVIAAPLVNIMASLFAVWALFALRAEGHSATVIGVTLSGFALGSVLGSAATPFAADRVPTGWLAVVGLSAMTGMFAVLTLLPHTPLAIFLLGMCAMLPSPPLNAAIFSYVFACTDLSMQGRVIAVFKGIGGLAVALAPLLAGFAVSLDVSRLVLSLSCVLAATGVLILVTSSHVRAL</sequence>
<keyword evidence="8" id="KW-1185">Reference proteome</keyword>
<organism evidence="7 8">
    <name type="scientific">Brevibacterium otitidis</name>
    <dbReference type="NCBI Taxonomy" id="53364"/>
    <lineage>
        <taxon>Bacteria</taxon>
        <taxon>Bacillati</taxon>
        <taxon>Actinomycetota</taxon>
        <taxon>Actinomycetes</taxon>
        <taxon>Micrococcales</taxon>
        <taxon>Brevibacteriaceae</taxon>
        <taxon>Brevibacterium</taxon>
    </lineage>
</organism>
<protein>
    <submittedName>
        <fullName evidence="7">MFS transporter</fullName>
    </submittedName>
</protein>
<dbReference type="PANTHER" id="PTHR23513:SF6">
    <property type="entry name" value="MAJOR FACILITATOR SUPERFAMILY ASSOCIATED DOMAIN-CONTAINING PROTEIN"/>
    <property type="match status" value="1"/>
</dbReference>
<feature type="transmembrane region" description="Helical" evidence="6">
    <location>
        <begin position="363"/>
        <end position="385"/>
    </location>
</feature>
<evidence type="ECO:0000313" key="8">
    <source>
        <dbReference type="Proteomes" id="UP001589707"/>
    </source>
</evidence>
<feature type="transmembrane region" description="Helical" evidence="6">
    <location>
        <begin position="391"/>
        <end position="410"/>
    </location>
</feature>
<evidence type="ECO:0000256" key="6">
    <source>
        <dbReference type="SAM" id="Phobius"/>
    </source>
</evidence>
<evidence type="ECO:0000256" key="4">
    <source>
        <dbReference type="ARBA" id="ARBA00022989"/>
    </source>
</evidence>
<keyword evidence="5 6" id="KW-0472">Membrane</keyword>
<dbReference type="PANTHER" id="PTHR23513">
    <property type="entry name" value="INTEGRAL MEMBRANE EFFLUX PROTEIN-RELATED"/>
    <property type="match status" value="1"/>
</dbReference>
<gene>
    <name evidence="7" type="ORF">ACFFN1_15865</name>
</gene>
<evidence type="ECO:0000256" key="3">
    <source>
        <dbReference type="ARBA" id="ARBA00022692"/>
    </source>
</evidence>
<feature type="transmembrane region" description="Helical" evidence="6">
    <location>
        <begin position="326"/>
        <end position="351"/>
    </location>
</feature>
<comment type="subcellular location">
    <subcellularLocation>
        <location evidence="1">Cell membrane</location>
        <topology evidence="1">Multi-pass membrane protein</topology>
    </subcellularLocation>
</comment>
<accession>A0ABV5X5Y8</accession>
<evidence type="ECO:0000256" key="2">
    <source>
        <dbReference type="ARBA" id="ARBA00022475"/>
    </source>
</evidence>